<dbReference type="STRING" id="418495.SAMN05216215_1004130"/>
<reference evidence="4" key="1">
    <citation type="submission" date="2016-10" db="EMBL/GenBank/DDBJ databases">
        <authorList>
            <person name="Varghese N."/>
            <person name="Submissions S."/>
        </authorList>
    </citation>
    <scope>NUCLEOTIDE SEQUENCE [LARGE SCALE GENOMIC DNA]</scope>
    <source>
        <strain evidence="4">CGMCC 4.3530</strain>
    </source>
</reference>
<sequence length="96" mass="10502">MASTTTELADLQRALAQLRSSVGALRSRYGDAPAVRRIHNDVERLDIDIAELSGTMPTQRRSTESAEDVVIVPDTPYDPSLWRDADDEGLGGRAPH</sequence>
<protein>
    <submittedName>
        <fullName evidence="3">Uncharacterized protein</fullName>
    </submittedName>
</protein>
<proteinExistence type="predicted"/>
<dbReference type="EMBL" id="FNOK01000004">
    <property type="protein sequence ID" value="SDW60988.1"/>
    <property type="molecule type" value="Genomic_DNA"/>
</dbReference>
<evidence type="ECO:0000256" key="1">
    <source>
        <dbReference type="SAM" id="Coils"/>
    </source>
</evidence>
<feature type="coiled-coil region" evidence="1">
    <location>
        <begin position="1"/>
        <end position="28"/>
    </location>
</feature>
<dbReference type="AlphaFoldDB" id="A0A1H2UY96"/>
<keyword evidence="1" id="KW-0175">Coiled coil</keyword>
<evidence type="ECO:0000313" key="4">
    <source>
        <dbReference type="Proteomes" id="UP000199529"/>
    </source>
</evidence>
<feature type="region of interest" description="Disordered" evidence="2">
    <location>
        <begin position="56"/>
        <end position="96"/>
    </location>
</feature>
<organism evidence="3 4">
    <name type="scientific">Saccharopolyspora shandongensis</name>
    <dbReference type="NCBI Taxonomy" id="418495"/>
    <lineage>
        <taxon>Bacteria</taxon>
        <taxon>Bacillati</taxon>
        <taxon>Actinomycetota</taxon>
        <taxon>Actinomycetes</taxon>
        <taxon>Pseudonocardiales</taxon>
        <taxon>Pseudonocardiaceae</taxon>
        <taxon>Saccharopolyspora</taxon>
    </lineage>
</organism>
<evidence type="ECO:0000313" key="3">
    <source>
        <dbReference type="EMBL" id="SDW60988.1"/>
    </source>
</evidence>
<dbReference type="Proteomes" id="UP000199529">
    <property type="component" value="Unassembled WGS sequence"/>
</dbReference>
<evidence type="ECO:0000256" key="2">
    <source>
        <dbReference type="SAM" id="MobiDB-lite"/>
    </source>
</evidence>
<accession>A0A1H2UY96</accession>
<dbReference type="RefSeq" id="WP_093261998.1">
    <property type="nucleotide sequence ID" value="NZ_FNOK01000004.1"/>
</dbReference>
<gene>
    <name evidence="3" type="ORF">SAMN05216215_1004130</name>
</gene>
<name>A0A1H2UY96_9PSEU</name>
<keyword evidence="4" id="KW-1185">Reference proteome</keyword>
<dbReference type="OrthoDB" id="5194954at2"/>